<dbReference type="RefSeq" id="WP_316967212.1">
    <property type="nucleotide sequence ID" value="NZ_JARFPK010000042.1"/>
</dbReference>
<keyword evidence="3" id="KW-1185">Reference proteome</keyword>
<gene>
    <name evidence="2" type="ORF">P0O15_09940</name>
</gene>
<sequence length="60" mass="6959">MRCRMLGRSGRIRSREQNIILLVVAVVIVALLWNFIGVILRVALFAVVVYLVYRLLQSWT</sequence>
<name>A0ABT5X9U5_9EURY</name>
<reference evidence="2 3" key="1">
    <citation type="submission" date="2023-03" db="EMBL/GenBank/DDBJ databases">
        <title>WGS of Methanotrichaceae archaeon Mx.</title>
        <authorList>
            <person name="Sorokin D.Y."/>
            <person name="Merkel A.Y."/>
        </authorList>
    </citation>
    <scope>NUCLEOTIDE SEQUENCE [LARGE SCALE GENOMIC DNA]</scope>
    <source>
        <strain evidence="2 3">Mx</strain>
    </source>
</reference>
<keyword evidence="1" id="KW-1133">Transmembrane helix</keyword>
<organism evidence="2 3">
    <name type="scientific">Candidatus Methanocrinis natronophilus</name>
    <dbReference type="NCBI Taxonomy" id="3033396"/>
    <lineage>
        <taxon>Archaea</taxon>
        <taxon>Methanobacteriati</taxon>
        <taxon>Methanobacteriota</taxon>
        <taxon>Stenosarchaea group</taxon>
        <taxon>Methanomicrobia</taxon>
        <taxon>Methanotrichales</taxon>
        <taxon>Methanotrichaceae</taxon>
        <taxon>Methanocrinis</taxon>
    </lineage>
</organism>
<evidence type="ECO:0000313" key="3">
    <source>
        <dbReference type="Proteomes" id="UP001220010"/>
    </source>
</evidence>
<feature type="transmembrane region" description="Helical" evidence="1">
    <location>
        <begin position="20"/>
        <end position="53"/>
    </location>
</feature>
<comment type="caution">
    <text evidence="2">The sequence shown here is derived from an EMBL/GenBank/DDBJ whole genome shotgun (WGS) entry which is preliminary data.</text>
</comment>
<proteinExistence type="predicted"/>
<protein>
    <recommendedName>
        <fullName evidence="4">AI-2E family transporter</fullName>
    </recommendedName>
</protein>
<evidence type="ECO:0008006" key="4">
    <source>
        <dbReference type="Google" id="ProtNLM"/>
    </source>
</evidence>
<evidence type="ECO:0000313" key="2">
    <source>
        <dbReference type="EMBL" id="MDF0591479.1"/>
    </source>
</evidence>
<dbReference type="Proteomes" id="UP001220010">
    <property type="component" value="Unassembled WGS sequence"/>
</dbReference>
<accession>A0ABT5X9U5</accession>
<evidence type="ECO:0000256" key="1">
    <source>
        <dbReference type="SAM" id="Phobius"/>
    </source>
</evidence>
<keyword evidence="1" id="KW-0812">Transmembrane</keyword>
<dbReference type="EMBL" id="JARFPK010000042">
    <property type="protein sequence ID" value="MDF0591479.1"/>
    <property type="molecule type" value="Genomic_DNA"/>
</dbReference>
<keyword evidence="1" id="KW-0472">Membrane</keyword>